<gene>
    <name evidence="1" type="ORF">DXZ20_00780</name>
</gene>
<accession>A0A6M0RD81</accession>
<comment type="caution">
    <text evidence="1">The sequence shown here is derived from an EMBL/GenBank/DDBJ whole genome shotgun (WGS) entry which is preliminary data.</text>
</comment>
<proteinExistence type="predicted"/>
<name>A0A6M0RD81_9CYAN</name>
<sequence>MMTTQPDDKSAIQALINSQFASLNWSADQTAHWAAFETGFVPETQLFPVCRTLNTGLIS</sequence>
<dbReference type="AlphaFoldDB" id="A0A6M0RD81"/>
<evidence type="ECO:0000313" key="1">
    <source>
        <dbReference type="EMBL" id="NEZ54259.1"/>
    </source>
</evidence>
<dbReference type="RefSeq" id="WP_163695740.1">
    <property type="nucleotide sequence ID" value="NZ_QXHD01000003.1"/>
</dbReference>
<dbReference type="Proteomes" id="UP000481033">
    <property type="component" value="Unassembled WGS sequence"/>
</dbReference>
<reference evidence="1 2" key="1">
    <citation type="journal article" date="2020" name="Microb. Ecol.">
        <title>Ecogenomics of the Marine Benthic Filamentous Cyanobacterium Adonisia.</title>
        <authorList>
            <person name="Walter J.M."/>
            <person name="Coutinho F.H."/>
            <person name="Leomil L."/>
            <person name="Hargreaves P.I."/>
            <person name="Campeao M.E."/>
            <person name="Vieira V.V."/>
            <person name="Silva B.S."/>
            <person name="Fistarol G.O."/>
            <person name="Salomon P.S."/>
            <person name="Sawabe T."/>
            <person name="Mino S."/>
            <person name="Hosokawa M."/>
            <person name="Miyashita H."/>
            <person name="Maruyama F."/>
            <person name="van Verk M.C."/>
            <person name="Dutilh B.E."/>
            <person name="Thompson C.C."/>
            <person name="Thompson F.L."/>
        </authorList>
    </citation>
    <scope>NUCLEOTIDE SEQUENCE [LARGE SCALE GENOMIC DNA]</scope>
    <source>
        <strain evidence="1 2">CCMR0081</strain>
    </source>
</reference>
<organism evidence="1 2">
    <name type="scientific">Adonisia turfae CCMR0081</name>
    <dbReference type="NCBI Taxonomy" id="2292702"/>
    <lineage>
        <taxon>Bacteria</taxon>
        <taxon>Bacillati</taxon>
        <taxon>Cyanobacteriota</taxon>
        <taxon>Adonisia</taxon>
        <taxon>Adonisia turfae</taxon>
    </lineage>
</organism>
<evidence type="ECO:0000313" key="2">
    <source>
        <dbReference type="Proteomes" id="UP000481033"/>
    </source>
</evidence>
<protein>
    <submittedName>
        <fullName evidence="1">Uncharacterized protein</fullName>
    </submittedName>
</protein>
<dbReference type="EMBL" id="QXHD01000003">
    <property type="protein sequence ID" value="NEZ54259.1"/>
    <property type="molecule type" value="Genomic_DNA"/>
</dbReference>
<keyword evidence="2" id="KW-1185">Reference proteome</keyword>